<feature type="compositionally biased region" description="Basic residues" evidence="5">
    <location>
        <begin position="1544"/>
        <end position="1561"/>
    </location>
</feature>
<feature type="region of interest" description="Disordered" evidence="5">
    <location>
        <begin position="1359"/>
        <end position="1389"/>
    </location>
</feature>
<reference evidence="7" key="1">
    <citation type="submission" date="2025-05" db="UniProtKB">
        <authorList>
            <consortium name="RefSeq"/>
        </authorList>
    </citation>
    <scope>NUCLEOTIDE SEQUENCE [LARGE SCALE GENOMIC DNA]</scope>
</reference>
<dbReference type="PANTHER" id="PTHR12792">
    <property type="entry name" value="EXTRA SPINDLE POLES 1-RELATED"/>
    <property type="match status" value="1"/>
</dbReference>
<dbReference type="CTD" id="9700"/>
<sequence>MKLLKGLDFVAQTSTPEETLALLSELKEYLICGTQNADSASQASKRSTACDRILRACIQRFGAGLDCPVHCRNLQALAEMAYHGYVAARSQYVPLYLERLLYHVLRGVAAWGPSDGCLKFATLLYAELSKYQPPQVPADDYISIVKSTFSLLWKSADVVAKMDKTPAEFRAMLSTYLRAVRFLVLLEHNTFVPFSQEPPFFTSTVARHASATAVLFEGQRSPLSKEEACFLSDQFSHHLVAALLERTDEEEALAFQDCLCVFELTLIRSRYLCKSGCFRESKEILQQCSGYLRKSSDLKHCFTSPLEVLSAGVGMNQVLMLSEGLVDLFFIKAAEALKTSSDAEEPLLRLLAESCQLLITPLYGHVRKSQWRPFNSQETLGICVFMENYFRLLKKLTGMVSSDNVKQKQALKKLMYNYFQLFTTIVYDSLQTLQRPECPGLPQLLVSLQTTVTLMLDMLEDLNEKEEAEHLDLSAYCVSRLAYSFYSHKMYTESNSIAELFCRWLAKEELSKCPGVLTEKLQNCFKLQVENYRKLSLLEEALQAVVFWLASFHSKITELMAEPISYWVKVKMDASKNGAQDLRLKTLKEGLEVYSIDAEILMKVLLEELKAYKTVRGDTGQERFNVICDLLDLCPEGSAWFHQRAVILVELAQVLCYHDYSEHTECSALDSVHEALRLLDAVPKTPQNEAELQDGKAQALLWLYICTIEAKMCESIKQEQRTRNAQGQKDARDLESFETNDLGYENKTHDDKFLYLGIAFNLSADSAQSKCLDDALSLWKDLLSKGRIPAVRSIEQTTASLHIMAALYRMMGKPLQAMESYFLITNLSGALKDSVGKTNALCQIVKLLLQLECPSYAEATLKEAESCLQDVDRNHDSCLVTNLTLAVLRSKLCLANNKMEEGLLLLVETLQNPALQKSSKVWYLLRASSLQLTATYLGLPPSVLPLVLRQKLYAQGWKTPEMALSDAHRLYRSILLNFSLISSSDMSTKDVPEHQFVDHGDNIVQKWQVLADMFVCSESFVTLLGKMEIVSEAKAFCLEALKISMKLQSIRWCARFLVLKSGLELQRSDLELCRSDLEQVLFLLESSTVFETKEEKSNAKIKPKKGRSTGRKNPESHSVEPSEEEAPFLREVPLEFIDTVSVQKENPLTTSPALKPKLKKTLSILSHPETCPCSLCSDVVLSAVCLCWLVTSAERELAFGNKAEGLGLLETGLQRCTRVALRVSNMVAGISQGKSKRSGARHQPTVGFLDPLVARIYVTLAKQSLSVNRLEKKLWKLLETGLSFTSSKGSRLPGLEYQRAQMLLAKAVAAISVLASRHDGHAERIFSPAWSWKSPLFLRGEEETKPAATTTEATLDGFLPQAPKRRTRRLPGEAPKAKPKRTQGTKPLPVLRPHDAFALADSDSEAPPIILRPPVEHCTPAQKSLPSYKMSGSSAAKQSRACRAPFVVFEDASPKPNKELPKAPKVTRRMKSRIKALFSNDSDSEDPPEAKPVPQLPAAKEPTIIPRRTGQRMASGQKLSKGSLAKVEGCGGSSSEDCSQVGKAKPRPGRPCTRRAGRRGRKPEGIQEGPYEETMGKVQDEQGRGGGGGGEEEKELLRTIEEGLEASFEIFRGSDEDIKECERQANAEDDQEVLRRDASGDCPVEVFQAADNRHSEDPFDLSSLASSLDTPATIADFLSTNSIYDTLQAAFHLVSHYPSGTLYSRLCQLMALCIGSRDPTATAYLVSESVAVTLRHQIMTVIHRKLNKMRKASVVSACRQLEALSLQEGKADSRAQHLSELQSLFEFSYPTSTELGTETFKKQLRQIPHGVTVCILTLVSIQPDTVGDLLLLTRLEKDATPVTIQMQSIHSKMPLSAALGEFDAILQKQKEISNCTEKEEWWNGRIALDNRMKALIESLERDVLGCWRGALLPAGEDPSLAEEALCLQTRLEECGCQEVDLALLKVMLTGSHLLTPEDVQCLVLGLNSSEPEKAQNLLQEAVDKVGERSAPASSGHVVLVLDKHLQKLPWENIPCLRGQSVTRLPSLRFLLSYSLAKKYQEETVLHQGVNSSNTFYVLNPHTNLPGTEKIFRDWFQSEPGWTGVVGEVPGADQVPLALEERDLYIYAGHGAGARFVDSILKVDCRAVALLFGCSSAALAVQGNLEGNGAILKFLMAGCPLVLGNLWDVTDRDIDRYMEALLKNWLKAGSGAPLLQYVIQSRQAPRLKYMIGAAPIAYGLPVFLR</sequence>
<feature type="region of interest" description="Disordered" evidence="5">
    <location>
        <begin position="1478"/>
        <end position="1593"/>
    </location>
</feature>
<evidence type="ECO:0000259" key="6">
    <source>
        <dbReference type="PROSITE" id="PS51700"/>
    </source>
</evidence>
<evidence type="ECO:0000256" key="4">
    <source>
        <dbReference type="ARBA" id="ARBA00022829"/>
    </source>
</evidence>
<feature type="region of interest" description="Disordered" evidence="5">
    <location>
        <begin position="1095"/>
        <end position="1125"/>
    </location>
</feature>
<evidence type="ECO:0000256" key="1">
    <source>
        <dbReference type="ARBA" id="ARBA00000451"/>
    </source>
</evidence>
<dbReference type="GO" id="GO:0005737">
    <property type="term" value="C:cytoplasm"/>
    <property type="evidence" value="ECO:0007669"/>
    <property type="project" value="TreeGrafter"/>
</dbReference>
<feature type="compositionally biased region" description="Basic and acidic residues" evidence="5">
    <location>
        <begin position="1574"/>
        <end position="1583"/>
    </location>
</feature>
<evidence type="ECO:0000313" key="8">
    <source>
        <dbReference type="RefSeq" id="XP_020633803.2"/>
    </source>
</evidence>
<evidence type="ECO:0000313" key="7">
    <source>
        <dbReference type="Proteomes" id="UP001652642"/>
    </source>
</evidence>
<gene>
    <name evidence="8" type="primary">ESPL1</name>
</gene>
<dbReference type="PANTHER" id="PTHR12792:SF0">
    <property type="entry name" value="SEPARIN"/>
    <property type="match status" value="1"/>
</dbReference>
<dbReference type="GO" id="GO:0051307">
    <property type="term" value="P:meiotic chromosome separation"/>
    <property type="evidence" value="ECO:0007669"/>
    <property type="project" value="TreeGrafter"/>
</dbReference>
<dbReference type="Pfam" id="PF03568">
    <property type="entry name" value="Separin_C"/>
    <property type="match status" value="1"/>
</dbReference>
<feature type="domain" description="Peptidase C50" evidence="6">
    <location>
        <begin position="2051"/>
        <end position="2144"/>
    </location>
</feature>
<dbReference type="EC" id="3.4.22.49" evidence="2"/>
<dbReference type="GO" id="GO:0005813">
    <property type="term" value="C:centrosome"/>
    <property type="evidence" value="ECO:0007669"/>
    <property type="project" value="TreeGrafter"/>
</dbReference>
<dbReference type="InterPro" id="IPR005314">
    <property type="entry name" value="Peptidase_C50"/>
</dbReference>
<name>A0A6J0SG72_9SAUR</name>
<dbReference type="KEGG" id="pvt:110070448"/>
<accession>A0A6J0SG72</accession>
<dbReference type="GO" id="GO:0005634">
    <property type="term" value="C:nucleus"/>
    <property type="evidence" value="ECO:0007669"/>
    <property type="project" value="InterPro"/>
</dbReference>
<protein>
    <recommendedName>
        <fullName evidence="2">separase</fullName>
        <ecNumber evidence="2">3.4.22.49</ecNumber>
    </recommendedName>
</protein>
<dbReference type="Proteomes" id="UP001652642">
    <property type="component" value="Chromosome 2"/>
</dbReference>
<evidence type="ECO:0000256" key="5">
    <source>
        <dbReference type="SAM" id="MobiDB-lite"/>
    </source>
</evidence>
<reference evidence="8" key="2">
    <citation type="submission" date="2025-08" db="UniProtKB">
        <authorList>
            <consortium name="RefSeq"/>
        </authorList>
    </citation>
    <scope>IDENTIFICATION</scope>
</reference>
<keyword evidence="7" id="KW-1185">Reference proteome</keyword>
<dbReference type="GeneID" id="110070448"/>
<keyword evidence="3" id="KW-0378">Hydrolase</keyword>
<dbReference type="RefSeq" id="XP_020633803.2">
    <property type="nucleotide sequence ID" value="XM_020778144.2"/>
</dbReference>
<feature type="compositionally biased region" description="Basic residues" evidence="5">
    <location>
        <begin position="1099"/>
        <end position="1110"/>
    </location>
</feature>
<dbReference type="GO" id="GO:0006508">
    <property type="term" value="P:proteolysis"/>
    <property type="evidence" value="ECO:0007669"/>
    <property type="project" value="InterPro"/>
</dbReference>
<keyword evidence="4" id="KW-0159">Chromosome partition</keyword>
<organism evidence="7 8">
    <name type="scientific">Pogona vitticeps</name>
    <name type="common">central bearded dragon</name>
    <dbReference type="NCBI Taxonomy" id="103695"/>
    <lineage>
        <taxon>Eukaryota</taxon>
        <taxon>Metazoa</taxon>
        <taxon>Chordata</taxon>
        <taxon>Craniata</taxon>
        <taxon>Vertebrata</taxon>
        <taxon>Euteleostomi</taxon>
        <taxon>Lepidosauria</taxon>
        <taxon>Squamata</taxon>
        <taxon>Bifurcata</taxon>
        <taxon>Unidentata</taxon>
        <taxon>Episquamata</taxon>
        <taxon>Toxicofera</taxon>
        <taxon>Iguania</taxon>
        <taxon>Acrodonta</taxon>
        <taxon>Agamidae</taxon>
        <taxon>Amphibolurinae</taxon>
        <taxon>Pogona</taxon>
    </lineage>
</organism>
<evidence type="ECO:0000256" key="3">
    <source>
        <dbReference type="ARBA" id="ARBA00022801"/>
    </source>
</evidence>
<dbReference type="InterPro" id="IPR030397">
    <property type="entry name" value="SEPARIN_core_dom"/>
</dbReference>
<dbReference type="GO" id="GO:0072686">
    <property type="term" value="C:mitotic spindle"/>
    <property type="evidence" value="ECO:0007669"/>
    <property type="project" value="TreeGrafter"/>
</dbReference>
<proteinExistence type="predicted"/>
<dbReference type="OrthoDB" id="10255632at2759"/>
<evidence type="ECO:0000256" key="2">
    <source>
        <dbReference type="ARBA" id="ARBA00012489"/>
    </source>
</evidence>
<dbReference type="PROSITE" id="PS51700">
    <property type="entry name" value="SEPARIN"/>
    <property type="match status" value="1"/>
</dbReference>
<dbReference type="GO" id="GO:0004197">
    <property type="term" value="F:cysteine-type endopeptidase activity"/>
    <property type="evidence" value="ECO:0007669"/>
    <property type="project" value="InterPro"/>
</dbReference>
<comment type="catalytic activity">
    <reaction evidence="1">
        <text>All bonds known to be hydrolyzed by this endopeptidase have arginine in P1 and an acidic residue in P4. P6 is often occupied by an acidic residue or by a hydroxy-amino-acid residue, the phosphorylation of which enhances cleavage.</text>
        <dbReference type="EC" id="3.4.22.49"/>
    </reaction>
</comment>